<dbReference type="Gene3D" id="1.25.40.10">
    <property type="entry name" value="Tetratricopeptide repeat domain"/>
    <property type="match status" value="1"/>
</dbReference>
<proteinExistence type="predicted"/>
<organism evidence="2 3">
    <name type="scientific">Leptospira stimsonii</name>
    <dbReference type="NCBI Taxonomy" id="2202203"/>
    <lineage>
        <taxon>Bacteria</taxon>
        <taxon>Pseudomonadati</taxon>
        <taxon>Spirochaetota</taxon>
        <taxon>Spirochaetia</taxon>
        <taxon>Leptospirales</taxon>
        <taxon>Leptospiraceae</taxon>
        <taxon>Leptospira</taxon>
    </lineage>
</organism>
<gene>
    <name evidence="2" type="ORF">DLM75_22275</name>
</gene>
<dbReference type="EMBL" id="QHCT01000011">
    <property type="protein sequence ID" value="RHX84743.1"/>
    <property type="molecule type" value="Genomic_DNA"/>
</dbReference>
<sequence length="217" mass="24800">MNIIESAKKYTNKMNVFLIIGSAAIIVVGLYIRSYFLEKEIAEIYLEGIAQYSSNHLPEAKSALLRVLELDNSHADSLFLLGKIEFFSKKFQDAENYFGKCKIEDSGRLDCLFWKAKSGFLVGKHYDNVESEISFLKAKGFEHPELSHLQGMLYERSGKLSLALKSYEEALGFTVVALPTLQRLEAIYSKAGFKEKAEKYEIFNRSIREFHAKNITR</sequence>
<dbReference type="Pfam" id="PF13181">
    <property type="entry name" value="TPR_8"/>
    <property type="match status" value="1"/>
</dbReference>
<dbReference type="AlphaFoldDB" id="A0A396YRT0"/>
<evidence type="ECO:0000313" key="3">
    <source>
        <dbReference type="Proteomes" id="UP000265798"/>
    </source>
</evidence>
<dbReference type="OrthoDB" id="331791at2"/>
<keyword evidence="1" id="KW-0472">Membrane</keyword>
<keyword evidence="1" id="KW-0812">Transmembrane</keyword>
<evidence type="ECO:0000313" key="2">
    <source>
        <dbReference type="EMBL" id="RHX84743.1"/>
    </source>
</evidence>
<dbReference type="RefSeq" id="WP_118970712.1">
    <property type="nucleotide sequence ID" value="NZ_QHCT01000011.1"/>
</dbReference>
<evidence type="ECO:0008006" key="4">
    <source>
        <dbReference type="Google" id="ProtNLM"/>
    </source>
</evidence>
<reference evidence="3" key="1">
    <citation type="submission" date="2018-05" db="EMBL/GenBank/DDBJ databases">
        <title>Leptospira yasudae sp. nov. and Leptospira stimsonii sp. nov., two pathogenic species of the genus Leptospira isolated from environmental sources.</title>
        <authorList>
            <person name="Casanovas-Massana A."/>
            <person name="Hamond C."/>
            <person name="Santos L.A."/>
            <person name="Hacker K.P."/>
            <person name="Balassiano I."/>
            <person name="Medeiros M.A."/>
            <person name="Reis M.G."/>
            <person name="Ko A.I."/>
            <person name="Wunder E.A."/>
        </authorList>
    </citation>
    <scope>NUCLEOTIDE SEQUENCE [LARGE SCALE GENOMIC DNA]</scope>
    <source>
        <strain evidence="3">Yale</strain>
    </source>
</reference>
<accession>A0A396YRT0</accession>
<dbReference type="SUPFAM" id="SSF48452">
    <property type="entry name" value="TPR-like"/>
    <property type="match status" value="1"/>
</dbReference>
<feature type="transmembrane region" description="Helical" evidence="1">
    <location>
        <begin position="16"/>
        <end position="36"/>
    </location>
</feature>
<keyword evidence="1" id="KW-1133">Transmembrane helix</keyword>
<protein>
    <recommendedName>
        <fullName evidence="4">Tetratricopeptide repeat protein</fullName>
    </recommendedName>
</protein>
<dbReference type="InterPro" id="IPR011990">
    <property type="entry name" value="TPR-like_helical_dom_sf"/>
</dbReference>
<evidence type="ECO:0000256" key="1">
    <source>
        <dbReference type="SAM" id="Phobius"/>
    </source>
</evidence>
<dbReference type="InterPro" id="IPR019734">
    <property type="entry name" value="TPR_rpt"/>
</dbReference>
<comment type="caution">
    <text evidence="2">The sequence shown here is derived from an EMBL/GenBank/DDBJ whole genome shotgun (WGS) entry which is preliminary data.</text>
</comment>
<dbReference type="Proteomes" id="UP000265798">
    <property type="component" value="Unassembled WGS sequence"/>
</dbReference>
<name>A0A396YRT0_9LEPT</name>